<evidence type="ECO:0000256" key="1">
    <source>
        <dbReference type="RuleBase" id="RU361182"/>
    </source>
</evidence>
<keyword evidence="3" id="KW-1185">Reference proteome</keyword>
<dbReference type="Gramene" id="Kaladp0015s0147.1.v1.1">
    <property type="protein sequence ID" value="Kaladp0015s0147.1.v1.1"/>
    <property type="gene ID" value="Kaladp0015s0147.v1.1"/>
</dbReference>
<protein>
    <recommendedName>
        <fullName evidence="1">Ubiquitin-related modifier 1</fullName>
    </recommendedName>
</protein>
<accession>A0A7N0SZF4</accession>
<dbReference type="UniPathway" id="UPA00988"/>
<sequence length="31" mass="3429">MQLTLEFGRPGVLVLVNVCDWELGGQLKTVL</sequence>
<dbReference type="InterPro" id="IPR012675">
    <property type="entry name" value="Beta-grasp_dom_sf"/>
</dbReference>
<evidence type="ECO:0000313" key="3">
    <source>
        <dbReference type="Proteomes" id="UP000594263"/>
    </source>
</evidence>
<keyword evidence="1" id="KW-0963">Cytoplasm</keyword>
<dbReference type="GO" id="GO:0005737">
    <property type="term" value="C:cytoplasm"/>
    <property type="evidence" value="ECO:0007669"/>
    <property type="project" value="UniProtKB-SubCell"/>
</dbReference>
<comment type="pathway">
    <text evidence="1">tRNA modification; 5-methoxycarbonylmethyl-2-thiouridine-tRNA biosynthesis.</text>
</comment>
<reference evidence="2" key="1">
    <citation type="submission" date="2021-01" db="UniProtKB">
        <authorList>
            <consortium name="EnsemblPlants"/>
        </authorList>
    </citation>
    <scope>IDENTIFICATION</scope>
</reference>
<dbReference type="Gene3D" id="3.10.20.30">
    <property type="match status" value="1"/>
</dbReference>
<dbReference type="GO" id="GO:0034227">
    <property type="term" value="P:tRNA thio-modification"/>
    <property type="evidence" value="ECO:0007669"/>
    <property type="project" value="InterPro"/>
</dbReference>
<name>A0A7N0SZF4_KALFE</name>
<dbReference type="AlphaFoldDB" id="A0A7N0SZF4"/>
<dbReference type="Pfam" id="PF09138">
    <property type="entry name" value="Urm1"/>
    <property type="match status" value="1"/>
</dbReference>
<proteinExistence type="inferred from homology"/>
<dbReference type="Proteomes" id="UP000594263">
    <property type="component" value="Unplaced"/>
</dbReference>
<evidence type="ECO:0000313" key="2">
    <source>
        <dbReference type="EnsemblPlants" id="Kaladp0015s0147.1.v1.1"/>
    </source>
</evidence>
<comment type="subcellular location">
    <subcellularLocation>
        <location evidence="1">Cytoplasm</location>
    </subcellularLocation>
</comment>
<comment type="similarity">
    <text evidence="1">Belongs to the URM1 family.</text>
</comment>
<dbReference type="InterPro" id="IPR015221">
    <property type="entry name" value="Urm1"/>
</dbReference>
<keyword evidence="1" id="KW-0819">tRNA processing</keyword>
<organism evidence="2 3">
    <name type="scientific">Kalanchoe fedtschenkoi</name>
    <name type="common">Lavender scallops</name>
    <name type="synonym">South American air plant</name>
    <dbReference type="NCBI Taxonomy" id="63787"/>
    <lineage>
        <taxon>Eukaryota</taxon>
        <taxon>Viridiplantae</taxon>
        <taxon>Streptophyta</taxon>
        <taxon>Embryophyta</taxon>
        <taxon>Tracheophyta</taxon>
        <taxon>Spermatophyta</taxon>
        <taxon>Magnoliopsida</taxon>
        <taxon>eudicotyledons</taxon>
        <taxon>Gunneridae</taxon>
        <taxon>Pentapetalae</taxon>
        <taxon>Saxifragales</taxon>
        <taxon>Crassulaceae</taxon>
        <taxon>Kalanchoe</taxon>
    </lineage>
</organism>
<dbReference type="EnsemblPlants" id="Kaladp0015s0147.1.v1.1">
    <property type="protein sequence ID" value="Kaladp0015s0147.1.v1.1"/>
    <property type="gene ID" value="Kaladp0015s0147.v1.1"/>
</dbReference>